<dbReference type="EMBL" id="BMSJ01000010">
    <property type="protein sequence ID" value="GGR41299.1"/>
    <property type="molecule type" value="Genomic_DNA"/>
</dbReference>
<name>A0AAV4KQX8_9ACTN</name>
<evidence type="ECO:0000256" key="1">
    <source>
        <dbReference type="SAM" id="MobiDB-lite"/>
    </source>
</evidence>
<dbReference type="Proteomes" id="UP000642014">
    <property type="component" value="Unassembled WGS sequence"/>
</dbReference>
<proteinExistence type="predicted"/>
<feature type="region of interest" description="Disordered" evidence="1">
    <location>
        <begin position="203"/>
        <end position="251"/>
    </location>
</feature>
<feature type="compositionally biased region" description="Gly residues" evidence="1">
    <location>
        <begin position="222"/>
        <end position="240"/>
    </location>
</feature>
<sequence length="251" mass="26478">METGGTGPELTETSGRGSTPRMAEVGDAPEQGAQGGEMTPQRYIETRVEQYQGWYDAKATHMKAMHLRMRTVSVVGGALVPVFVNLDLGFARITATVLSVVVVAAVSLESVYRYREQWKNYRSTEQLLGHERVYFETKVGPYRGLSKREAFTVLVARVEKAIANENAATLNVMTLGGQVNSDVQAGVPAARTESVLVESVRTESVKVESARSGEDARDGEGARGGGSAGGGEGARAGTGVAGKAVPGSGTP</sequence>
<organism evidence="3 4">
    <name type="scientific">Streptomyces cinereoruber</name>
    <dbReference type="NCBI Taxonomy" id="67260"/>
    <lineage>
        <taxon>Bacteria</taxon>
        <taxon>Bacillati</taxon>
        <taxon>Actinomycetota</taxon>
        <taxon>Actinomycetes</taxon>
        <taxon>Kitasatosporales</taxon>
        <taxon>Streptomycetaceae</taxon>
        <taxon>Streptomyces</taxon>
    </lineage>
</organism>
<dbReference type="AlphaFoldDB" id="A0AAV4KQX8"/>
<feature type="region of interest" description="Disordered" evidence="1">
    <location>
        <begin position="1"/>
        <end position="39"/>
    </location>
</feature>
<dbReference type="NCBIfam" id="NF033634">
    <property type="entry name" value="SLATT_1"/>
    <property type="match status" value="1"/>
</dbReference>
<dbReference type="Pfam" id="PF14015">
    <property type="entry name" value="DUF4231"/>
    <property type="match status" value="1"/>
</dbReference>
<evidence type="ECO:0000313" key="3">
    <source>
        <dbReference type="EMBL" id="GGR41299.1"/>
    </source>
</evidence>
<evidence type="ECO:0000256" key="2">
    <source>
        <dbReference type="SAM" id="Phobius"/>
    </source>
</evidence>
<evidence type="ECO:0000313" key="4">
    <source>
        <dbReference type="Proteomes" id="UP000642014"/>
    </source>
</evidence>
<feature type="compositionally biased region" description="Basic and acidic residues" evidence="1">
    <location>
        <begin position="203"/>
        <end position="221"/>
    </location>
</feature>
<protein>
    <recommendedName>
        <fullName evidence="5">DUF4231 domain-containing protein</fullName>
    </recommendedName>
</protein>
<dbReference type="InterPro" id="IPR025325">
    <property type="entry name" value="DUF4231"/>
</dbReference>
<keyword evidence="2" id="KW-0812">Transmembrane</keyword>
<reference evidence="3 4" key="1">
    <citation type="journal article" date="2014" name="Int. J. Syst. Evol. Microbiol.">
        <title>Complete genome sequence of Corynebacterium casei LMG S-19264T (=DSM 44701T), isolated from a smear-ripened cheese.</title>
        <authorList>
            <consortium name="US DOE Joint Genome Institute (JGI-PGF)"/>
            <person name="Walter F."/>
            <person name="Albersmeier A."/>
            <person name="Kalinowski J."/>
            <person name="Ruckert C."/>
        </authorList>
    </citation>
    <scope>NUCLEOTIDE SEQUENCE [LARGE SCALE GENOMIC DNA]</scope>
    <source>
        <strain evidence="3 4">JCM 4205</strain>
    </source>
</reference>
<gene>
    <name evidence="3" type="ORF">GCM10010497_50690</name>
</gene>
<evidence type="ECO:0008006" key="5">
    <source>
        <dbReference type="Google" id="ProtNLM"/>
    </source>
</evidence>
<feature type="transmembrane region" description="Helical" evidence="2">
    <location>
        <begin position="90"/>
        <end position="112"/>
    </location>
</feature>
<keyword evidence="2" id="KW-1133">Transmembrane helix</keyword>
<keyword evidence="2" id="KW-0472">Membrane</keyword>
<comment type="caution">
    <text evidence="3">The sequence shown here is derived from an EMBL/GenBank/DDBJ whole genome shotgun (WGS) entry which is preliminary data.</text>
</comment>
<accession>A0AAV4KQX8</accession>